<keyword evidence="9" id="KW-1185">Reference proteome</keyword>
<sequence length="421" mass="47081">MAKQVKISKYGKKKKITENPYKMTDNTVVQKDINDEYRIWRKNVPYNYDLLITHALSWPSLTCQWYPTANRVNDSTVQDILLCTHTSGKDQEYILIASVIIPDSIIEGAETLGDGALSNADGKIKFRMEIPVNDEINRARFSPFANHILATRSDGADTAVYDTTCHCNKSKRTAVPDLILKGHLSGGYGVSWNTVKNGEIVTSGEDGLICFYNINSTSKNKTMHPAQIFKEHESVVGDVCFSFYNPNVFVSVGDDRKIVYHDTRGMKAVSVRKDAHASDIFCVHYSPVEDGLLATGGKDSCINIWDERKMDSPVFSLKTEDNEILQVQWSPHIGSCIASAGTDRRVRIWDLNNANVDISKNEAALNDGPAELKFLHSGHTDTVCDFSWNPLEPMEICSVAEDNILQIWQQTSSDVPYDISE</sequence>
<reference evidence="9" key="2">
    <citation type="submission" date="2015-07" db="EMBL/GenBank/DDBJ databases">
        <title>Contrasting host-pathogen interactions and genome evolution in two generalist and specialist microsporidian pathogens of mosquitoes.</title>
        <authorList>
            <consortium name="The Broad Institute Genomics Platform"/>
            <consortium name="The Broad Institute Genome Sequencing Center for Infectious Disease"/>
            <person name="Cuomo C.A."/>
            <person name="Sanscrainte N.D."/>
            <person name="Goldberg J.M."/>
            <person name="Heiman D."/>
            <person name="Young S."/>
            <person name="Zeng Q."/>
            <person name="Becnel J.J."/>
            <person name="Birren B.W."/>
        </authorList>
    </citation>
    <scope>NUCLEOTIDE SEQUENCE [LARGE SCALE GENOMIC DNA]</scope>
    <source>
        <strain evidence="9">USNM 41457</strain>
    </source>
</reference>
<dbReference type="Gene3D" id="2.130.10.10">
    <property type="entry name" value="YVTN repeat-like/Quinoprotein amine dehydrogenase"/>
    <property type="match status" value="1"/>
</dbReference>
<evidence type="ECO:0000256" key="4">
    <source>
        <dbReference type="ARBA" id="ARBA00022853"/>
    </source>
</evidence>
<feature type="domain" description="Histone-binding protein RBBP4-like N-terminal" evidence="7">
    <location>
        <begin position="35"/>
        <end position="102"/>
    </location>
</feature>
<keyword evidence="3" id="KW-0677">Repeat</keyword>
<dbReference type="Pfam" id="PF00400">
    <property type="entry name" value="WD40"/>
    <property type="match status" value="4"/>
</dbReference>
<dbReference type="PROSITE" id="PS00678">
    <property type="entry name" value="WD_REPEATS_1"/>
    <property type="match status" value="1"/>
</dbReference>
<accession>J8ZT23</accession>
<reference evidence="8 9" key="1">
    <citation type="submission" date="2011-08" db="EMBL/GenBank/DDBJ databases">
        <authorList>
            <person name="Liu Z.J."/>
            <person name="Shi F.L."/>
            <person name="Lu J.Q."/>
            <person name="Li M."/>
            <person name="Wang Z.L."/>
        </authorList>
    </citation>
    <scope>NUCLEOTIDE SEQUENCE [LARGE SCALE GENOMIC DNA]</scope>
    <source>
        <strain evidence="8 9">USNM 41457</strain>
    </source>
</reference>
<evidence type="ECO:0000256" key="5">
    <source>
        <dbReference type="ARBA" id="ARBA00023242"/>
    </source>
</evidence>
<keyword evidence="4" id="KW-0156">Chromatin regulator</keyword>
<dbReference type="GO" id="GO:0006325">
    <property type="term" value="P:chromatin organization"/>
    <property type="evidence" value="ECO:0007669"/>
    <property type="project" value="UniProtKB-KW"/>
</dbReference>
<dbReference type="InterPro" id="IPR036322">
    <property type="entry name" value="WD40_repeat_dom_sf"/>
</dbReference>
<keyword evidence="5" id="KW-0539">Nucleus</keyword>
<evidence type="ECO:0000256" key="2">
    <source>
        <dbReference type="ARBA" id="ARBA00022574"/>
    </source>
</evidence>
<dbReference type="HOGENOM" id="CLU_020445_3_1_1"/>
<evidence type="ECO:0000256" key="3">
    <source>
        <dbReference type="ARBA" id="ARBA00022737"/>
    </source>
</evidence>
<dbReference type="InterPro" id="IPR019775">
    <property type="entry name" value="WD40_repeat_CS"/>
</dbReference>
<dbReference type="SMART" id="SM00320">
    <property type="entry name" value="WD40"/>
    <property type="match status" value="6"/>
</dbReference>
<dbReference type="PANTHER" id="PTHR22850">
    <property type="entry name" value="WD40 REPEAT FAMILY"/>
    <property type="match status" value="1"/>
</dbReference>
<dbReference type="InterPro" id="IPR050459">
    <property type="entry name" value="WD_repeat_RBAP46/RBAP48/MSI1"/>
</dbReference>
<evidence type="ECO:0000313" key="8">
    <source>
        <dbReference type="EMBL" id="EJW02818.1"/>
    </source>
</evidence>
<name>J8ZT23_EDHAE</name>
<dbReference type="InterPro" id="IPR015943">
    <property type="entry name" value="WD40/YVTN_repeat-like_dom_sf"/>
</dbReference>
<dbReference type="PROSITE" id="PS50082">
    <property type="entry name" value="WD_REPEATS_2"/>
    <property type="match status" value="2"/>
</dbReference>
<keyword evidence="2 6" id="KW-0853">WD repeat</keyword>
<dbReference type="FunCoup" id="J8ZT23">
    <property type="interactions" value="276"/>
</dbReference>
<dbReference type="InParanoid" id="J8ZT23"/>
<feature type="repeat" description="WD" evidence="6">
    <location>
        <begin position="273"/>
        <end position="306"/>
    </location>
</feature>
<dbReference type="STRING" id="1003232.J8ZT23"/>
<dbReference type="AlphaFoldDB" id="J8ZT23"/>
<protein>
    <recommendedName>
        <fullName evidence="7">Histone-binding protein RBBP4-like N-terminal domain-containing protein</fullName>
    </recommendedName>
</protein>
<dbReference type="VEuPathDB" id="MicrosporidiaDB:EDEG_02792"/>
<dbReference type="InterPro" id="IPR001680">
    <property type="entry name" value="WD40_rpt"/>
</dbReference>
<dbReference type="Pfam" id="PF12265">
    <property type="entry name" value="CAF1C_H4-bd"/>
    <property type="match status" value="1"/>
</dbReference>
<evidence type="ECO:0000256" key="6">
    <source>
        <dbReference type="PROSITE-ProRule" id="PRU00221"/>
    </source>
</evidence>
<evidence type="ECO:0000259" key="7">
    <source>
        <dbReference type="Pfam" id="PF12265"/>
    </source>
</evidence>
<dbReference type="InterPro" id="IPR022052">
    <property type="entry name" value="Histone-bd_RBBP4-like_N"/>
</dbReference>
<evidence type="ECO:0000313" key="9">
    <source>
        <dbReference type="Proteomes" id="UP000003163"/>
    </source>
</evidence>
<dbReference type="GO" id="GO:0005634">
    <property type="term" value="C:nucleus"/>
    <property type="evidence" value="ECO:0007669"/>
    <property type="project" value="UniProtKB-SubCell"/>
</dbReference>
<dbReference type="Proteomes" id="UP000003163">
    <property type="component" value="Unassembled WGS sequence"/>
</dbReference>
<dbReference type="OrthoDB" id="427795at2759"/>
<proteinExistence type="predicted"/>
<dbReference type="SUPFAM" id="SSF50978">
    <property type="entry name" value="WD40 repeat-like"/>
    <property type="match status" value="1"/>
</dbReference>
<feature type="repeat" description="WD" evidence="6">
    <location>
        <begin position="317"/>
        <end position="359"/>
    </location>
</feature>
<comment type="caution">
    <text evidence="8">The sequence shown here is derived from an EMBL/GenBank/DDBJ whole genome shotgun (WGS) entry which is preliminary data.</text>
</comment>
<dbReference type="EMBL" id="AFBI03000055">
    <property type="protein sequence ID" value="EJW02818.1"/>
    <property type="molecule type" value="Genomic_DNA"/>
</dbReference>
<gene>
    <name evidence="8" type="ORF">EDEG_02792</name>
</gene>
<comment type="subcellular location">
    <subcellularLocation>
        <location evidence="1">Nucleus</location>
    </subcellularLocation>
</comment>
<dbReference type="OMA" id="PHEEGCL"/>
<dbReference type="PROSITE" id="PS50294">
    <property type="entry name" value="WD_REPEATS_REGION"/>
    <property type="match status" value="2"/>
</dbReference>
<organism evidence="8 9">
    <name type="scientific">Edhazardia aedis (strain USNM 41457)</name>
    <name type="common">Microsporidian parasite</name>
    <dbReference type="NCBI Taxonomy" id="1003232"/>
    <lineage>
        <taxon>Eukaryota</taxon>
        <taxon>Fungi</taxon>
        <taxon>Fungi incertae sedis</taxon>
        <taxon>Microsporidia</taxon>
        <taxon>Edhazardia</taxon>
    </lineage>
</organism>
<evidence type="ECO:0000256" key="1">
    <source>
        <dbReference type="ARBA" id="ARBA00004123"/>
    </source>
</evidence>